<sequence>MAYELYYWGACGEFYGRALSPLLIFEESGTKYVIKDQSHKPEGIFALPAIKTPSGVVVSQTPAICHVLGHELGLAPADAAADAKALQICCDAVDFITEATKPDFGSDRKQKWLTHFAAVTSADAPVNYSDFLLFTALELAISSFTAAVDESELPDGLGAWWNKMLKTKAVAALKGKGKKLMPGEHNKAW</sequence>
<dbReference type="OrthoDB" id="414243at2759"/>
<reference evidence="1" key="1">
    <citation type="submission" date="2021-11" db="EMBL/GenBank/DDBJ databases">
        <authorList>
            <consortium name="Genoscope - CEA"/>
            <person name="William W."/>
        </authorList>
    </citation>
    <scope>NUCLEOTIDE SEQUENCE</scope>
</reference>
<comment type="caution">
    <text evidence="1">The sequence shown here is derived from an EMBL/GenBank/DDBJ whole genome shotgun (WGS) entry which is preliminary data.</text>
</comment>
<proteinExistence type="predicted"/>
<gene>
    <name evidence="1" type="ORF">PECAL_4P17070</name>
</gene>
<protein>
    <submittedName>
        <fullName evidence="1">Uncharacterized protein</fullName>
    </submittedName>
</protein>
<name>A0A8J2SK36_9STRA</name>
<dbReference type="EMBL" id="CAKKNE010000004">
    <property type="protein sequence ID" value="CAH0374428.1"/>
    <property type="molecule type" value="Genomic_DNA"/>
</dbReference>
<evidence type="ECO:0000313" key="2">
    <source>
        <dbReference type="Proteomes" id="UP000789595"/>
    </source>
</evidence>
<dbReference type="InterPro" id="IPR036249">
    <property type="entry name" value="Thioredoxin-like_sf"/>
</dbReference>
<dbReference type="Proteomes" id="UP000789595">
    <property type="component" value="Unassembled WGS sequence"/>
</dbReference>
<dbReference type="AlphaFoldDB" id="A0A8J2SK36"/>
<evidence type="ECO:0000313" key="1">
    <source>
        <dbReference type="EMBL" id="CAH0374428.1"/>
    </source>
</evidence>
<keyword evidence="2" id="KW-1185">Reference proteome</keyword>
<accession>A0A8J2SK36</accession>
<dbReference type="Gene3D" id="3.40.30.10">
    <property type="entry name" value="Glutaredoxin"/>
    <property type="match status" value="1"/>
</dbReference>
<dbReference type="SUPFAM" id="SSF52833">
    <property type="entry name" value="Thioredoxin-like"/>
    <property type="match status" value="1"/>
</dbReference>
<organism evidence="1 2">
    <name type="scientific">Pelagomonas calceolata</name>
    <dbReference type="NCBI Taxonomy" id="35677"/>
    <lineage>
        <taxon>Eukaryota</taxon>
        <taxon>Sar</taxon>
        <taxon>Stramenopiles</taxon>
        <taxon>Ochrophyta</taxon>
        <taxon>Pelagophyceae</taxon>
        <taxon>Pelagomonadales</taxon>
        <taxon>Pelagomonadaceae</taxon>
        <taxon>Pelagomonas</taxon>
    </lineage>
</organism>